<keyword evidence="2" id="KW-1185">Reference proteome</keyword>
<gene>
    <name evidence="1" type="ORF">GNY06_10305</name>
</gene>
<dbReference type="AlphaFoldDB" id="A0A845PZG1"/>
<dbReference type="RefSeq" id="WP_166520012.1">
    <property type="nucleotide sequence ID" value="NZ_JAAABJ010000610.1"/>
</dbReference>
<evidence type="ECO:0000313" key="1">
    <source>
        <dbReference type="EMBL" id="NAW51748.1"/>
    </source>
</evidence>
<reference evidence="1 2" key="1">
    <citation type="submission" date="2019-11" db="EMBL/GenBank/DDBJ databases">
        <title>Characterization of Elizabethkingia argenteiflava sp. nov., isolated from inner surface of Soybean Pods.</title>
        <authorList>
            <person name="Mo S."/>
        </authorList>
    </citation>
    <scope>NUCLEOTIDE SEQUENCE [LARGE SCALE GENOMIC DNA]</scope>
    <source>
        <strain evidence="1 2">YB22</strain>
    </source>
</reference>
<organism evidence="1 2">
    <name type="scientific">Elizabethkingia argenteiflava</name>
    <dbReference type="NCBI Taxonomy" id="2681556"/>
    <lineage>
        <taxon>Bacteria</taxon>
        <taxon>Pseudomonadati</taxon>
        <taxon>Bacteroidota</taxon>
        <taxon>Flavobacteriia</taxon>
        <taxon>Flavobacteriales</taxon>
        <taxon>Weeksellaceae</taxon>
        <taxon>Elizabethkingia</taxon>
    </lineage>
</organism>
<evidence type="ECO:0000313" key="2">
    <source>
        <dbReference type="Proteomes" id="UP000553459"/>
    </source>
</evidence>
<comment type="caution">
    <text evidence="1">The sequence shown here is derived from an EMBL/GenBank/DDBJ whole genome shotgun (WGS) entry which is preliminary data.</text>
</comment>
<dbReference type="EMBL" id="JAAABJ010000610">
    <property type="protein sequence ID" value="NAW51748.1"/>
    <property type="molecule type" value="Genomic_DNA"/>
</dbReference>
<dbReference type="Proteomes" id="UP000553459">
    <property type="component" value="Unassembled WGS sequence"/>
</dbReference>
<sequence>MKAKRKSKIEDIVDAFGRKYKNAELQKAIEVLTLAKKINTGKPILYLC</sequence>
<name>A0A845PZG1_9FLAO</name>
<protein>
    <submittedName>
        <fullName evidence="1">Uncharacterized protein</fullName>
    </submittedName>
</protein>
<proteinExistence type="predicted"/>
<accession>A0A845PZG1</accession>